<keyword evidence="3" id="KW-1185">Reference proteome</keyword>
<dbReference type="AlphaFoldDB" id="A0AAD7J3E2"/>
<proteinExistence type="predicted"/>
<feature type="chain" id="PRO_5041979782" evidence="1">
    <location>
        <begin position="22"/>
        <end position="272"/>
    </location>
</feature>
<evidence type="ECO:0000256" key="1">
    <source>
        <dbReference type="SAM" id="SignalP"/>
    </source>
</evidence>
<reference evidence="2" key="1">
    <citation type="submission" date="2023-03" db="EMBL/GenBank/DDBJ databases">
        <title>Massive genome expansion in bonnet fungi (Mycena s.s.) driven by repeated elements and novel gene families across ecological guilds.</title>
        <authorList>
            <consortium name="Lawrence Berkeley National Laboratory"/>
            <person name="Harder C.B."/>
            <person name="Miyauchi S."/>
            <person name="Viragh M."/>
            <person name="Kuo A."/>
            <person name="Thoen E."/>
            <person name="Andreopoulos B."/>
            <person name="Lu D."/>
            <person name="Skrede I."/>
            <person name="Drula E."/>
            <person name="Henrissat B."/>
            <person name="Morin E."/>
            <person name="Kohler A."/>
            <person name="Barry K."/>
            <person name="LaButti K."/>
            <person name="Morin E."/>
            <person name="Salamov A."/>
            <person name="Lipzen A."/>
            <person name="Mereny Z."/>
            <person name="Hegedus B."/>
            <person name="Baldrian P."/>
            <person name="Stursova M."/>
            <person name="Weitz H."/>
            <person name="Taylor A."/>
            <person name="Grigoriev I.V."/>
            <person name="Nagy L.G."/>
            <person name="Martin F."/>
            <person name="Kauserud H."/>
        </authorList>
    </citation>
    <scope>NUCLEOTIDE SEQUENCE</scope>
    <source>
        <strain evidence="2">CBHHK188m</strain>
    </source>
</reference>
<dbReference type="EMBL" id="JARJLG010000065">
    <property type="protein sequence ID" value="KAJ7755001.1"/>
    <property type="molecule type" value="Genomic_DNA"/>
</dbReference>
<evidence type="ECO:0000313" key="3">
    <source>
        <dbReference type="Proteomes" id="UP001215280"/>
    </source>
</evidence>
<feature type="signal peptide" evidence="1">
    <location>
        <begin position="1"/>
        <end position="21"/>
    </location>
</feature>
<dbReference type="Proteomes" id="UP001215280">
    <property type="component" value="Unassembled WGS sequence"/>
</dbReference>
<comment type="caution">
    <text evidence="2">The sequence shown here is derived from an EMBL/GenBank/DDBJ whole genome shotgun (WGS) entry which is preliminary data.</text>
</comment>
<evidence type="ECO:0000313" key="2">
    <source>
        <dbReference type="EMBL" id="KAJ7755001.1"/>
    </source>
</evidence>
<keyword evidence="1" id="KW-0732">Signal</keyword>
<sequence>MFAKSAIISLALVAAAAPAIAAPVSQAAVEARELEARLSLPAGALGDLVKSLGKGLLSGGAVTGLLSLLGEGDSSSSTSTSRRELEARAGLAGLLEKLVGAGAESIESVLKNAIIGGVASGAAVEGVNAVTGQSSKRSLATTVVDDAATAAEKSIGSVIGNGAADGIGSALGGLGIGAIIDKLFGSSSSSSSSSSTSSKRALADLTDAEVNTLLEYIGAKATGTTVSSRALGSIGKGIAGLVAGLAATQGAESAIQEVESLFKREVSFNELD</sequence>
<protein>
    <submittedName>
        <fullName evidence="2">Uncharacterized protein</fullName>
    </submittedName>
</protein>
<organism evidence="2 3">
    <name type="scientific">Mycena maculata</name>
    <dbReference type="NCBI Taxonomy" id="230809"/>
    <lineage>
        <taxon>Eukaryota</taxon>
        <taxon>Fungi</taxon>
        <taxon>Dikarya</taxon>
        <taxon>Basidiomycota</taxon>
        <taxon>Agaricomycotina</taxon>
        <taxon>Agaricomycetes</taxon>
        <taxon>Agaricomycetidae</taxon>
        <taxon>Agaricales</taxon>
        <taxon>Marasmiineae</taxon>
        <taxon>Mycenaceae</taxon>
        <taxon>Mycena</taxon>
    </lineage>
</organism>
<gene>
    <name evidence="2" type="ORF">DFH07DRAFT_822502</name>
</gene>
<accession>A0AAD7J3E2</accession>
<name>A0AAD7J3E2_9AGAR</name>